<dbReference type="Proteomes" id="UP000002051">
    <property type="component" value="Unassembled WGS sequence"/>
</dbReference>
<sequence length="85" mass="9364">MIELQAWYSESWWPKLNDNDNLVSVLTILIWNAYPCNMLHLVLDNTLVEGIVIGICGACVLPFELLVPSSGPGVTCRCVLNSVST</sequence>
<keyword evidence="3" id="KW-1185">Reference proteome</keyword>
<organism evidence="1 3">
    <name type="scientific">Medicago truncatula</name>
    <name type="common">Barrel medic</name>
    <name type="synonym">Medicago tribuloides</name>
    <dbReference type="NCBI Taxonomy" id="3880"/>
    <lineage>
        <taxon>Eukaryota</taxon>
        <taxon>Viridiplantae</taxon>
        <taxon>Streptophyta</taxon>
        <taxon>Embryophyta</taxon>
        <taxon>Tracheophyta</taxon>
        <taxon>Spermatophyta</taxon>
        <taxon>Magnoliopsida</taxon>
        <taxon>eudicotyledons</taxon>
        <taxon>Gunneridae</taxon>
        <taxon>Pentapetalae</taxon>
        <taxon>rosids</taxon>
        <taxon>fabids</taxon>
        <taxon>Fabales</taxon>
        <taxon>Fabaceae</taxon>
        <taxon>Papilionoideae</taxon>
        <taxon>50 kb inversion clade</taxon>
        <taxon>NPAAA clade</taxon>
        <taxon>Hologalegina</taxon>
        <taxon>IRL clade</taxon>
        <taxon>Trifolieae</taxon>
        <taxon>Medicago</taxon>
    </lineage>
</organism>
<evidence type="ECO:0000313" key="1">
    <source>
        <dbReference type="EMBL" id="KEH16281.1"/>
    </source>
</evidence>
<evidence type="ECO:0000313" key="3">
    <source>
        <dbReference type="Proteomes" id="UP000002051"/>
    </source>
</evidence>
<proteinExistence type="predicted"/>
<protein>
    <submittedName>
        <fullName evidence="1">Lipoxygenase, putative</fullName>
    </submittedName>
</protein>
<reference evidence="2" key="3">
    <citation type="submission" date="2015-06" db="UniProtKB">
        <authorList>
            <consortium name="EnsemblPlants"/>
        </authorList>
    </citation>
    <scope>IDENTIFICATION</scope>
    <source>
        <strain evidence="2">cv. Jemalong A17</strain>
    </source>
</reference>
<reference evidence="1 3" key="1">
    <citation type="journal article" date="2011" name="Nature">
        <title>The Medicago genome provides insight into the evolution of rhizobial symbioses.</title>
        <authorList>
            <person name="Young N.D."/>
            <person name="Debelle F."/>
            <person name="Oldroyd G.E."/>
            <person name="Geurts R."/>
            <person name="Cannon S.B."/>
            <person name="Udvardi M.K."/>
            <person name="Benedito V.A."/>
            <person name="Mayer K.F."/>
            <person name="Gouzy J."/>
            <person name="Schoof H."/>
            <person name="Van de Peer Y."/>
            <person name="Proost S."/>
            <person name="Cook D.R."/>
            <person name="Meyers B.C."/>
            <person name="Spannagl M."/>
            <person name="Cheung F."/>
            <person name="De Mita S."/>
            <person name="Krishnakumar V."/>
            <person name="Gundlach H."/>
            <person name="Zhou S."/>
            <person name="Mudge J."/>
            <person name="Bharti A.K."/>
            <person name="Murray J.D."/>
            <person name="Naoumkina M.A."/>
            <person name="Rosen B."/>
            <person name="Silverstein K.A."/>
            <person name="Tang H."/>
            <person name="Rombauts S."/>
            <person name="Zhao P.X."/>
            <person name="Zhou P."/>
            <person name="Barbe V."/>
            <person name="Bardou P."/>
            <person name="Bechner M."/>
            <person name="Bellec A."/>
            <person name="Berger A."/>
            <person name="Berges H."/>
            <person name="Bidwell S."/>
            <person name="Bisseling T."/>
            <person name="Choisne N."/>
            <person name="Couloux A."/>
            <person name="Denny R."/>
            <person name="Deshpande S."/>
            <person name="Dai X."/>
            <person name="Doyle J.J."/>
            <person name="Dudez A.M."/>
            <person name="Farmer A.D."/>
            <person name="Fouteau S."/>
            <person name="Franken C."/>
            <person name="Gibelin C."/>
            <person name="Gish J."/>
            <person name="Goldstein S."/>
            <person name="Gonzalez A.J."/>
            <person name="Green P.J."/>
            <person name="Hallab A."/>
            <person name="Hartog M."/>
            <person name="Hua A."/>
            <person name="Humphray S.J."/>
            <person name="Jeong D.H."/>
            <person name="Jing Y."/>
            <person name="Jocker A."/>
            <person name="Kenton S.M."/>
            <person name="Kim D.J."/>
            <person name="Klee K."/>
            <person name="Lai H."/>
            <person name="Lang C."/>
            <person name="Lin S."/>
            <person name="Macmil S.L."/>
            <person name="Magdelenat G."/>
            <person name="Matthews L."/>
            <person name="McCorrison J."/>
            <person name="Monaghan E.L."/>
            <person name="Mun J.H."/>
            <person name="Najar F.Z."/>
            <person name="Nicholson C."/>
            <person name="Noirot C."/>
            <person name="O'Bleness M."/>
            <person name="Paule C.R."/>
            <person name="Poulain J."/>
            <person name="Prion F."/>
            <person name="Qin B."/>
            <person name="Qu C."/>
            <person name="Retzel E.F."/>
            <person name="Riddle C."/>
            <person name="Sallet E."/>
            <person name="Samain S."/>
            <person name="Samson N."/>
            <person name="Sanders I."/>
            <person name="Saurat O."/>
            <person name="Scarpelli C."/>
            <person name="Schiex T."/>
            <person name="Segurens B."/>
            <person name="Severin A.J."/>
            <person name="Sherrier D.J."/>
            <person name="Shi R."/>
            <person name="Sims S."/>
            <person name="Singer S.R."/>
            <person name="Sinharoy S."/>
            <person name="Sterck L."/>
            <person name="Viollet A."/>
            <person name="Wang B.B."/>
            <person name="Wang K."/>
            <person name="Wang M."/>
            <person name="Wang X."/>
            <person name="Warfsmann J."/>
            <person name="Weissenbach J."/>
            <person name="White D.D."/>
            <person name="White J.D."/>
            <person name="Wiley G.B."/>
            <person name="Wincker P."/>
            <person name="Xing Y."/>
            <person name="Yang L."/>
            <person name="Yao Z."/>
            <person name="Ying F."/>
            <person name="Zhai J."/>
            <person name="Zhou L."/>
            <person name="Zuber A."/>
            <person name="Denarie J."/>
            <person name="Dixon R.A."/>
            <person name="May G.D."/>
            <person name="Schwartz D.C."/>
            <person name="Rogers J."/>
            <person name="Quetier F."/>
            <person name="Town C.D."/>
            <person name="Roe B.A."/>
        </authorList>
    </citation>
    <scope>NUCLEOTIDE SEQUENCE [LARGE SCALE GENOMIC DNA]</scope>
    <source>
        <strain evidence="1">A17</strain>
        <strain evidence="2 3">cv. Jemalong A17</strain>
    </source>
</reference>
<reference evidence="1 3" key="2">
    <citation type="journal article" date="2014" name="BMC Genomics">
        <title>An improved genome release (version Mt4.0) for the model legume Medicago truncatula.</title>
        <authorList>
            <person name="Tang H."/>
            <person name="Krishnakumar V."/>
            <person name="Bidwell S."/>
            <person name="Rosen B."/>
            <person name="Chan A."/>
            <person name="Zhou S."/>
            <person name="Gentzbittel L."/>
            <person name="Childs K.L."/>
            <person name="Yandell M."/>
            <person name="Gundlach H."/>
            <person name="Mayer K.F."/>
            <person name="Schwartz D.C."/>
            <person name="Town C.D."/>
        </authorList>
    </citation>
    <scope>GENOME REANNOTATION</scope>
    <source>
        <strain evidence="1">A17</strain>
        <strain evidence="2 3">cv. Jemalong A17</strain>
    </source>
</reference>
<evidence type="ECO:0000313" key="2">
    <source>
        <dbReference type="EnsemblPlants" id="KEH16281"/>
    </source>
</evidence>
<accession>A0A072TGE7</accession>
<dbReference type="HOGENOM" id="CLU_2516128_0_0_1"/>
<dbReference type="EMBL" id="KL402973">
    <property type="protein sequence ID" value="KEH16281.1"/>
    <property type="molecule type" value="Genomic_DNA"/>
</dbReference>
<dbReference type="AlphaFoldDB" id="A0A072TGE7"/>
<name>A0A072TGE7_MEDTR</name>
<dbReference type="EnsemblPlants" id="KEH16281">
    <property type="protein sequence ID" value="KEH16281"/>
    <property type="gene ID" value="MTR_0248s0010"/>
</dbReference>
<dbReference type="SUPFAM" id="SSF48484">
    <property type="entry name" value="Lipoxigenase"/>
    <property type="match status" value="1"/>
</dbReference>
<dbReference type="InterPro" id="IPR036226">
    <property type="entry name" value="LipOase_C_sf"/>
</dbReference>
<gene>
    <name evidence="1" type="ORF">MTR_0248s0010</name>
</gene>